<feature type="domain" description="Cytochrome c" evidence="6">
    <location>
        <begin position="34"/>
        <end position="125"/>
    </location>
</feature>
<name>A0A317FDW8_9PROT</name>
<dbReference type="Pfam" id="PF00034">
    <property type="entry name" value="Cytochrom_C"/>
    <property type="match status" value="1"/>
</dbReference>
<dbReference type="Proteomes" id="UP000245765">
    <property type="component" value="Unassembled WGS sequence"/>
</dbReference>
<dbReference type="GO" id="GO:0020037">
    <property type="term" value="F:heme binding"/>
    <property type="evidence" value="ECO:0007669"/>
    <property type="project" value="InterPro"/>
</dbReference>
<protein>
    <submittedName>
        <fullName evidence="7">Cytochrome C</fullName>
    </submittedName>
</protein>
<organism evidence="7 8">
    <name type="scientific">Falsiroseomonas bella</name>
    <dbReference type="NCBI Taxonomy" id="2184016"/>
    <lineage>
        <taxon>Bacteria</taxon>
        <taxon>Pseudomonadati</taxon>
        <taxon>Pseudomonadota</taxon>
        <taxon>Alphaproteobacteria</taxon>
        <taxon>Acetobacterales</taxon>
        <taxon>Roseomonadaceae</taxon>
        <taxon>Falsiroseomonas</taxon>
    </lineage>
</organism>
<evidence type="ECO:0000256" key="2">
    <source>
        <dbReference type="ARBA" id="ARBA00022723"/>
    </source>
</evidence>
<keyword evidence="1 4" id="KW-0349">Heme</keyword>
<feature type="chain" id="PRO_5016318230" evidence="5">
    <location>
        <begin position="26"/>
        <end position="125"/>
    </location>
</feature>
<dbReference type="AlphaFoldDB" id="A0A317FDW8"/>
<reference evidence="8" key="1">
    <citation type="submission" date="2018-05" db="EMBL/GenBank/DDBJ databases">
        <authorList>
            <person name="Du Z."/>
            <person name="Wang X."/>
        </authorList>
    </citation>
    <scope>NUCLEOTIDE SEQUENCE [LARGE SCALE GENOMIC DNA]</scope>
    <source>
        <strain evidence="8">CQN31</strain>
    </source>
</reference>
<evidence type="ECO:0000256" key="3">
    <source>
        <dbReference type="ARBA" id="ARBA00023004"/>
    </source>
</evidence>
<keyword evidence="2 4" id="KW-0479">Metal-binding</keyword>
<proteinExistence type="predicted"/>
<dbReference type="PROSITE" id="PS51007">
    <property type="entry name" value="CYTC"/>
    <property type="match status" value="1"/>
</dbReference>
<evidence type="ECO:0000259" key="6">
    <source>
        <dbReference type="PROSITE" id="PS51007"/>
    </source>
</evidence>
<dbReference type="InterPro" id="IPR009056">
    <property type="entry name" value="Cyt_c-like_dom"/>
</dbReference>
<dbReference type="OrthoDB" id="9794982at2"/>
<keyword evidence="3 4" id="KW-0408">Iron</keyword>
<feature type="signal peptide" evidence="5">
    <location>
        <begin position="1"/>
        <end position="25"/>
    </location>
</feature>
<keyword evidence="8" id="KW-1185">Reference proteome</keyword>
<accession>A0A317FDW8</accession>
<evidence type="ECO:0000256" key="5">
    <source>
        <dbReference type="SAM" id="SignalP"/>
    </source>
</evidence>
<evidence type="ECO:0000256" key="1">
    <source>
        <dbReference type="ARBA" id="ARBA00022617"/>
    </source>
</evidence>
<dbReference type="RefSeq" id="WP_109870185.1">
    <property type="nucleotide sequence ID" value="NZ_QGNA01000002.1"/>
</dbReference>
<evidence type="ECO:0000313" key="7">
    <source>
        <dbReference type="EMBL" id="PWS37075.1"/>
    </source>
</evidence>
<dbReference type="GO" id="GO:0009055">
    <property type="term" value="F:electron transfer activity"/>
    <property type="evidence" value="ECO:0007669"/>
    <property type="project" value="InterPro"/>
</dbReference>
<dbReference type="PROSITE" id="PS51257">
    <property type="entry name" value="PROKAR_LIPOPROTEIN"/>
    <property type="match status" value="1"/>
</dbReference>
<comment type="caution">
    <text evidence="7">The sequence shown here is derived from an EMBL/GenBank/DDBJ whole genome shotgun (WGS) entry which is preliminary data.</text>
</comment>
<dbReference type="SUPFAM" id="SSF46626">
    <property type="entry name" value="Cytochrome c"/>
    <property type="match status" value="1"/>
</dbReference>
<dbReference type="InterPro" id="IPR036909">
    <property type="entry name" value="Cyt_c-like_dom_sf"/>
</dbReference>
<dbReference type="Gene3D" id="1.10.760.10">
    <property type="entry name" value="Cytochrome c-like domain"/>
    <property type="match status" value="1"/>
</dbReference>
<evidence type="ECO:0000313" key="8">
    <source>
        <dbReference type="Proteomes" id="UP000245765"/>
    </source>
</evidence>
<keyword evidence="5" id="KW-0732">Signal</keyword>
<gene>
    <name evidence="7" type="ORF">DFH01_09365</name>
</gene>
<evidence type="ECO:0000256" key="4">
    <source>
        <dbReference type="PROSITE-ProRule" id="PRU00433"/>
    </source>
</evidence>
<dbReference type="EMBL" id="QGNA01000002">
    <property type="protein sequence ID" value="PWS37075.1"/>
    <property type="molecule type" value="Genomic_DNA"/>
</dbReference>
<dbReference type="GO" id="GO:0046872">
    <property type="term" value="F:metal ion binding"/>
    <property type="evidence" value="ECO:0007669"/>
    <property type="project" value="UniProtKB-KW"/>
</dbReference>
<sequence>MRRRAFATAALLALLLLAGCGPGDVGESKVLVEGDPASGRRIIARLDCGACHAIPGVRPSRGRVGPSLEGFGRRGYIAGQFPNRPPVLVRWVSAAPEMDPRTAMPGFALTEREARDIASYLYTLR</sequence>